<comment type="caution">
    <text evidence="1">The sequence shown here is derived from an EMBL/GenBank/DDBJ whole genome shotgun (WGS) entry which is preliminary data.</text>
</comment>
<sequence>MKLCTQLISKSIWSIKLMKNMHLTHLQISLEYKIHQNLNSFLTKNSEKNHIKDIEFFLMKAKKTRRKCYSNSCVKSVRKTPQKLHSFLKKAVKKKSIKAVEISTKKQ</sequence>
<dbReference type="Proteomes" id="UP000829196">
    <property type="component" value="Unassembled WGS sequence"/>
</dbReference>
<proteinExistence type="predicted"/>
<reference evidence="1" key="1">
    <citation type="journal article" date="2022" name="Front. Genet.">
        <title>Chromosome-Scale Assembly of the Dendrobium nobile Genome Provides Insights Into the Molecular Mechanism of the Biosynthesis of the Medicinal Active Ingredient of Dendrobium.</title>
        <authorList>
            <person name="Xu Q."/>
            <person name="Niu S.-C."/>
            <person name="Li K.-L."/>
            <person name="Zheng P.-J."/>
            <person name="Zhang X.-J."/>
            <person name="Jia Y."/>
            <person name="Liu Y."/>
            <person name="Niu Y.-X."/>
            <person name="Yu L.-H."/>
            <person name="Chen D.-F."/>
            <person name="Zhang G.-Q."/>
        </authorList>
    </citation>
    <scope>NUCLEOTIDE SEQUENCE</scope>
    <source>
        <tissue evidence="1">Leaf</tissue>
    </source>
</reference>
<evidence type="ECO:0000313" key="1">
    <source>
        <dbReference type="EMBL" id="KAI0529094.1"/>
    </source>
</evidence>
<organism evidence="1 2">
    <name type="scientific">Dendrobium nobile</name>
    <name type="common">Orchid</name>
    <dbReference type="NCBI Taxonomy" id="94219"/>
    <lineage>
        <taxon>Eukaryota</taxon>
        <taxon>Viridiplantae</taxon>
        <taxon>Streptophyta</taxon>
        <taxon>Embryophyta</taxon>
        <taxon>Tracheophyta</taxon>
        <taxon>Spermatophyta</taxon>
        <taxon>Magnoliopsida</taxon>
        <taxon>Liliopsida</taxon>
        <taxon>Asparagales</taxon>
        <taxon>Orchidaceae</taxon>
        <taxon>Epidendroideae</taxon>
        <taxon>Malaxideae</taxon>
        <taxon>Dendrobiinae</taxon>
        <taxon>Dendrobium</taxon>
    </lineage>
</organism>
<dbReference type="EMBL" id="JAGYWB010000002">
    <property type="protein sequence ID" value="KAI0529094.1"/>
    <property type="molecule type" value="Genomic_DNA"/>
</dbReference>
<name>A0A8T3C8R5_DENNO</name>
<gene>
    <name evidence="1" type="ORF">KFK09_001640</name>
</gene>
<dbReference type="AlphaFoldDB" id="A0A8T3C8R5"/>
<dbReference type="SMR" id="A0A8T3C8R5"/>
<keyword evidence="2" id="KW-1185">Reference proteome</keyword>
<accession>A0A8T3C8R5</accession>
<protein>
    <submittedName>
        <fullName evidence="1">Uncharacterized protein</fullName>
    </submittedName>
</protein>
<evidence type="ECO:0000313" key="2">
    <source>
        <dbReference type="Proteomes" id="UP000829196"/>
    </source>
</evidence>